<dbReference type="EMBL" id="KK463920">
    <property type="protein sequence ID" value="KFQ80711.1"/>
    <property type="molecule type" value="Genomic_DNA"/>
</dbReference>
<gene>
    <name evidence="4" type="ORF">N335_00742</name>
</gene>
<dbReference type="Gene3D" id="3.30.70.270">
    <property type="match status" value="2"/>
</dbReference>
<dbReference type="InterPro" id="IPR043128">
    <property type="entry name" value="Rev_trsase/Diguanyl_cyclase"/>
</dbReference>
<accession>A0A091TTB1</accession>
<dbReference type="SUPFAM" id="SSF56672">
    <property type="entry name" value="DNA/RNA polymerases"/>
    <property type="match status" value="1"/>
</dbReference>
<dbReference type="InterPro" id="IPR043502">
    <property type="entry name" value="DNA/RNA_pol_sf"/>
</dbReference>
<dbReference type="Proteomes" id="UP000053638">
    <property type="component" value="Unassembled WGS sequence"/>
</dbReference>
<dbReference type="PANTHER" id="PTHR33064:SF37">
    <property type="entry name" value="RIBONUCLEASE H"/>
    <property type="match status" value="1"/>
</dbReference>
<comment type="similarity">
    <text evidence="1">Belongs to the beta type-B retroviral polymerase family. HERV class-II K(HML-2) pol subfamily.</text>
</comment>
<evidence type="ECO:0000256" key="1">
    <source>
        <dbReference type="ARBA" id="ARBA00010879"/>
    </source>
</evidence>
<dbReference type="GO" id="GO:0004523">
    <property type="term" value="F:RNA-DNA hybrid ribonuclease activity"/>
    <property type="evidence" value="ECO:0007669"/>
    <property type="project" value="UniProtKB-EC"/>
</dbReference>
<evidence type="ECO:0000313" key="5">
    <source>
        <dbReference type="Proteomes" id="UP000053638"/>
    </source>
</evidence>
<protein>
    <recommendedName>
        <fullName evidence="2">ribonuclease H</fullName>
        <ecNumber evidence="2">3.1.26.4</ecNumber>
    </recommendedName>
</protein>
<organism evidence="4 5">
    <name type="scientific">Phaethon lepturus</name>
    <name type="common">White-tailed tropicbird</name>
    <dbReference type="NCBI Taxonomy" id="97097"/>
    <lineage>
        <taxon>Eukaryota</taxon>
        <taxon>Metazoa</taxon>
        <taxon>Chordata</taxon>
        <taxon>Craniata</taxon>
        <taxon>Vertebrata</taxon>
        <taxon>Euteleostomi</taxon>
        <taxon>Archelosauria</taxon>
        <taxon>Archosauria</taxon>
        <taxon>Dinosauria</taxon>
        <taxon>Saurischia</taxon>
        <taxon>Theropoda</taxon>
        <taxon>Coelurosauria</taxon>
        <taxon>Aves</taxon>
        <taxon>Neognathae</taxon>
        <taxon>Neoaves</taxon>
        <taxon>Phaethontimorphae</taxon>
        <taxon>Phaethontiformes</taxon>
        <taxon>Phaethontidae</taxon>
        <taxon>Phaethon</taxon>
    </lineage>
</organism>
<sequence>ATIDVKDMFFMVPLQEADRDRFAFTGEGVQFTFTRHPQGYCHSLTIAHCALAQQLIQITPKEGVKVYQYIDDILIGGSDATAVGQTQPEIIDYLENLGLQIPTEKVQLPSSEVKFLGFWWRRGTICIPPETLTTLEQVKMPENKKELQHALGLLVFWRKHIPDFSIIAHPLYDFTHKKAAWDWTPAHEEALKLLIFEARVHQALGPIHPTHP</sequence>
<reference evidence="4 5" key="1">
    <citation type="submission" date="2014-04" db="EMBL/GenBank/DDBJ databases">
        <title>Genome evolution of avian class.</title>
        <authorList>
            <person name="Zhang G."/>
            <person name="Li C."/>
        </authorList>
    </citation>
    <scope>NUCLEOTIDE SEQUENCE [LARGE SCALE GENOMIC DNA]</scope>
    <source>
        <strain evidence="4">BGI_N335</strain>
    </source>
</reference>
<dbReference type="PROSITE" id="PS50878">
    <property type="entry name" value="RT_POL"/>
    <property type="match status" value="1"/>
</dbReference>
<dbReference type="Gene3D" id="3.10.10.10">
    <property type="entry name" value="HIV Type 1 Reverse Transcriptase, subunit A, domain 1"/>
    <property type="match status" value="1"/>
</dbReference>
<evidence type="ECO:0000259" key="3">
    <source>
        <dbReference type="PROSITE" id="PS50878"/>
    </source>
</evidence>
<proteinExistence type="inferred from homology"/>
<evidence type="ECO:0000313" key="4">
    <source>
        <dbReference type="EMBL" id="KFQ80711.1"/>
    </source>
</evidence>
<feature type="non-terminal residue" evidence="4">
    <location>
        <position position="1"/>
    </location>
</feature>
<name>A0A091TTB1_PHALP</name>
<dbReference type="AlphaFoldDB" id="A0A091TTB1"/>
<dbReference type="EC" id="3.1.26.4" evidence="2"/>
<dbReference type="InterPro" id="IPR051320">
    <property type="entry name" value="Viral_Replic_Matur_Polypro"/>
</dbReference>
<dbReference type="InterPro" id="IPR000477">
    <property type="entry name" value="RT_dom"/>
</dbReference>
<keyword evidence="5" id="KW-1185">Reference proteome</keyword>
<evidence type="ECO:0000256" key="2">
    <source>
        <dbReference type="ARBA" id="ARBA00012180"/>
    </source>
</evidence>
<dbReference type="PANTHER" id="PTHR33064">
    <property type="entry name" value="POL PROTEIN"/>
    <property type="match status" value="1"/>
</dbReference>
<dbReference type="PhylomeDB" id="A0A091TTB1"/>
<feature type="domain" description="Reverse transcriptase" evidence="3">
    <location>
        <begin position="1"/>
        <end position="120"/>
    </location>
</feature>
<feature type="non-terminal residue" evidence="4">
    <location>
        <position position="212"/>
    </location>
</feature>
<dbReference type="Pfam" id="PF00078">
    <property type="entry name" value="RVT_1"/>
    <property type="match status" value="1"/>
</dbReference>